<evidence type="ECO:0000313" key="2">
    <source>
        <dbReference type="Ensembl" id="ENSORLP00000041848.1"/>
    </source>
</evidence>
<reference evidence="2 3" key="1">
    <citation type="journal article" date="2007" name="Nature">
        <title>The medaka draft genome and insights into vertebrate genome evolution.</title>
        <authorList>
            <person name="Kasahara M."/>
            <person name="Naruse K."/>
            <person name="Sasaki S."/>
            <person name="Nakatani Y."/>
            <person name="Qu W."/>
            <person name="Ahsan B."/>
            <person name="Yamada T."/>
            <person name="Nagayasu Y."/>
            <person name="Doi K."/>
            <person name="Kasai Y."/>
            <person name="Jindo T."/>
            <person name="Kobayashi D."/>
            <person name="Shimada A."/>
            <person name="Toyoda A."/>
            <person name="Kuroki Y."/>
            <person name="Fujiyama A."/>
            <person name="Sasaki T."/>
            <person name="Shimizu A."/>
            <person name="Asakawa S."/>
            <person name="Shimizu N."/>
            <person name="Hashimoto S."/>
            <person name="Yang J."/>
            <person name="Lee Y."/>
            <person name="Matsushima K."/>
            <person name="Sugano S."/>
            <person name="Sakaizumi M."/>
            <person name="Narita T."/>
            <person name="Ohishi K."/>
            <person name="Haga S."/>
            <person name="Ohta F."/>
            <person name="Nomoto H."/>
            <person name="Nogata K."/>
            <person name="Morishita T."/>
            <person name="Endo T."/>
            <person name="Shin-I T."/>
            <person name="Takeda H."/>
            <person name="Morishita S."/>
            <person name="Kohara Y."/>
        </authorList>
    </citation>
    <scope>NUCLEOTIDE SEQUENCE [LARGE SCALE GENOMIC DNA]</scope>
    <source>
        <strain evidence="2 3">Hd-rR</strain>
    </source>
</reference>
<protein>
    <recommendedName>
        <fullName evidence="1">C-type lectin domain-containing protein</fullName>
    </recommendedName>
</protein>
<dbReference type="InterPro" id="IPR016186">
    <property type="entry name" value="C-type_lectin-like/link_sf"/>
</dbReference>
<sequence length="192" mass="21350">MERIQEFSKIKLPLESDFNVFFFVSATRPVPGRGSGGWGGRIKICRDSPFFCENSPGLCCVSVCGSQRHYVLIRSPKSWAAARIFCRENFTDLASFADMEEMQGALAAVQGRDGQEVWIGLSKGSTLRWHWSLTGRDLYGEGEENHFIWGTVTDNNCVTFKDGKLHMRSCEDPRGGHAHIACPPPDGGLFEA</sequence>
<reference evidence="2" key="2">
    <citation type="submission" date="2025-08" db="UniProtKB">
        <authorList>
            <consortium name="Ensembl"/>
        </authorList>
    </citation>
    <scope>IDENTIFICATION</scope>
    <source>
        <strain evidence="2">Hd-rR</strain>
    </source>
</reference>
<accession>A0A3B3IDF3</accession>
<dbReference type="InterPro" id="IPR001304">
    <property type="entry name" value="C-type_lectin-like"/>
</dbReference>
<feature type="domain" description="C-type lectin" evidence="1">
    <location>
        <begin position="70"/>
        <end position="171"/>
    </location>
</feature>
<dbReference type="PANTHER" id="PTHR45784:SF3">
    <property type="entry name" value="C-TYPE LECTIN DOMAIN FAMILY 4 MEMBER K-LIKE-RELATED"/>
    <property type="match status" value="1"/>
</dbReference>
<dbReference type="Gene3D" id="3.10.100.10">
    <property type="entry name" value="Mannose-Binding Protein A, subunit A"/>
    <property type="match status" value="1"/>
</dbReference>
<dbReference type="Proteomes" id="UP000001038">
    <property type="component" value="Chromosome 16"/>
</dbReference>
<dbReference type="PANTHER" id="PTHR45784">
    <property type="entry name" value="C-TYPE LECTIN DOMAIN FAMILY 20 MEMBER A-RELATED"/>
    <property type="match status" value="1"/>
</dbReference>
<dbReference type="InParanoid" id="A0A3B3IDF3"/>
<dbReference type="Pfam" id="PF00059">
    <property type="entry name" value="Lectin_C"/>
    <property type="match status" value="1"/>
</dbReference>
<evidence type="ECO:0000313" key="3">
    <source>
        <dbReference type="Proteomes" id="UP000001038"/>
    </source>
</evidence>
<dbReference type="AlphaFoldDB" id="A0A3B3IDF3"/>
<keyword evidence="3" id="KW-1185">Reference proteome</keyword>
<dbReference type="SUPFAM" id="SSF56436">
    <property type="entry name" value="C-type lectin-like"/>
    <property type="match status" value="1"/>
</dbReference>
<proteinExistence type="predicted"/>
<dbReference type="Ensembl" id="ENSORLT00000041862.1">
    <property type="protein sequence ID" value="ENSORLP00000041848.1"/>
    <property type="gene ID" value="ENSORLG00000023655.1"/>
</dbReference>
<organism evidence="2 3">
    <name type="scientific">Oryzias latipes</name>
    <name type="common">Japanese rice fish</name>
    <name type="synonym">Japanese killifish</name>
    <dbReference type="NCBI Taxonomy" id="8090"/>
    <lineage>
        <taxon>Eukaryota</taxon>
        <taxon>Metazoa</taxon>
        <taxon>Chordata</taxon>
        <taxon>Craniata</taxon>
        <taxon>Vertebrata</taxon>
        <taxon>Euteleostomi</taxon>
        <taxon>Actinopterygii</taxon>
        <taxon>Neopterygii</taxon>
        <taxon>Teleostei</taxon>
        <taxon>Neoteleostei</taxon>
        <taxon>Acanthomorphata</taxon>
        <taxon>Ovalentaria</taxon>
        <taxon>Atherinomorphae</taxon>
        <taxon>Beloniformes</taxon>
        <taxon>Adrianichthyidae</taxon>
        <taxon>Oryziinae</taxon>
        <taxon>Oryzias</taxon>
    </lineage>
</organism>
<reference evidence="2" key="3">
    <citation type="submission" date="2025-09" db="UniProtKB">
        <authorList>
            <consortium name="Ensembl"/>
        </authorList>
    </citation>
    <scope>IDENTIFICATION</scope>
    <source>
        <strain evidence="2">Hd-rR</strain>
    </source>
</reference>
<name>A0A3B3IDF3_ORYLA</name>
<evidence type="ECO:0000259" key="1">
    <source>
        <dbReference type="PROSITE" id="PS50041"/>
    </source>
</evidence>
<dbReference type="InterPro" id="IPR016187">
    <property type="entry name" value="CTDL_fold"/>
</dbReference>
<dbReference type="PROSITE" id="PS50041">
    <property type="entry name" value="C_TYPE_LECTIN_2"/>
    <property type="match status" value="1"/>
</dbReference>
<dbReference type="GeneTree" id="ENSGT00940000177112"/>